<sequence length="161" mass="19793">MYSNNNFQFDCQITFLKCQLLCNNSIVISWYQFILLTHKYIYQRGMKMFTTLVVKHLLLQGLIESLTLRRQQSRKLQQLLKIYCLFYKIINIYKSFKKSHKFQNELLQFMIKYFIYHKQLINFIFGEFKNFQISKQTKKEIIIKFQNKKLFYLIQHPSFPI</sequence>
<keyword evidence="2" id="KW-1185">Reference proteome</keyword>
<name>W7XFT4_TETTS</name>
<gene>
    <name evidence="1" type="ORF">TTHERM_000723609</name>
</gene>
<reference evidence="2" key="1">
    <citation type="journal article" date="2006" name="PLoS Biol.">
        <title>Macronuclear genome sequence of the ciliate Tetrahymena thermophila, a model eukaryote.</title>
        <authorList>
            <person name="Eisen J.A."/>
            <person name="Coyne R.S."/>
            <person name="Wu M."/>
            <person name="Wu D."/>
            <person name="Thiagarajan M."/>
            <person name="Wortman J.R."/>
            <person name="Badger J.H."/>
            <person name="Ren Q."/>
            <person name="Amedeo P."/>
            <person name="Jones K.M."/>
            <person name="Tallon L.J."/>
            <person name="Delcher A.L."/>
            <person name="Salzberg S.L."/>
            <person name="Silva J.C."/>
            <person name="Haas B.J."/>
            <person name="Majoros W.H."/>
            <person name="Farzad M."/>
            <person name="Carlton J.M."/>
            <person name="Smith R.K. Jr."/>
            <person name="Garg J."/>
            <person name="Pearlman R.E."/>
            <person name="Karrer K.M."/>
            <person name="Sun L."/>
            <person name="Manning G."/>
            <person name="Elde N.C."/>
            <person name="Turkewitz A.P."/>
            <person name="Asai D.J."/>
            <person name="Wilkes D.E."/>
            <person name="Wang Y."/>
            <person name="Cai H."/>
            <person name="Collins K."/>
            <person name="Stewart B.A."/>
            <person name="Lee S.R."/>
            <person name="Wilamowska K."/>
            <person name="Weinberg Z."/>
            <person name="Ruzzo W.L."/>
            <person name="Wloga D."/>
            <person name="Gaertig J."/>
            <person name="Frankel J."/>
            <person name="Tsao C.-C."/>
            <person name="Gorovsky M.A."/>
            <person name="Keeling P.J."/>
            <person name="Waller R.F."/>
            <person name="Patron N.J."/>
            <person name="Cherry J.M."/>
            <person name="Stover N.A."/>
            <person name="Krieger C.J."/>
            <person name="del Toro C."/>
            <person name="Ryder H.F."/>
            <person name="Williamson S.C."/>
            <person name="Barbeau R.A."/>
            <person name="Hamilton E.P."/>
            <person name="Orias E."/>
        </authorList>
    </citation>
    <scope>NUCLEOTIDE SEQUENCE [LARGE SCALE GENOMIC DNA]</scope>
    <source>
        <strain evidence="2">SB210</strain>
    </source>
</reference>
<dbReference type="AlphaFoldDB" id="W7XFT4"/>
<protein>
    <submittedName>
        <fullName evidence="1">Transmembrane protein, putative</fullName>
    </submittedName>
</protein>
<evidence type="ECO:0000313" key="2">
    <source>
        <dbReference type="Proteomes" id="UP000009168"/>
    </source>
</evidence>
<accession>W7XFT4</accession>
<evidence type="ECO:0000313" key="1">
    <source>
        <dbReference type="EMBL" id="EWS71684.1"/>
    </source>
</evidence>
<dbReference type="Proteomes" id="UP000009168">
    <property type="component" value="Unassembled WGS sequence"/>
</dbReference>
<organism evidence="1 2">
    <name type="scientific">Tetrahymena thermophila (strain SB210)</name>
    <dbReference type="NCBI Taxonomy" id="312017"/>
    <lineage>
        <taxon>Eukaryota</taxon>
        <taxon>Sar</taxon>
        <taxon>Alveolata</taxon>
        <taxon>Ciliophora</taxon>
        <taxon>Intramacronucleata</taxon>
        <taxon>Oligohymenophorea</taxon>
        <taxon>Hymenostomatida</taxon>
        <taxon>Tetrahymenina</taxon>
        <taxon>Tetrahymenidae</taxon>
        <taxon>Tetrahymena</taxon>
    </lineage>
</organism>
<dbReference type="EMBL" id="GG662432">
    <property type="protein sequence ID" value="EWS71684.1"/>
    <property type="molecule type" value="Genomic_DNA"/>
</dbReference>
<dbReference type="InParanoid" id="W7XFT4"/>
<dbReference type="KEGG" id="tet:TTHERM_000723609"/>
<keyword evidence="1" id="KW-0472">Membrane</keyword>
<dbReference type="RefSeq" id="XP_012655795.1">
    <property type="nucleotide sequence ID" value="XM_012800341.1"/>
</dbReference>
<proteinExistence type="predicted"/>
<dbReference type="GeneID" id="24440399"/>
<keyword evidence="1" id="KW-0812">Transmembrane</keyword>